<accession>A0A8S4QKD3</accession>
<feature type="region of interest" description="Disordered" evidence="1">
    <location>
        <begin position="41"/>
        <end position="64"/>
    </location>
</feature>
<evidence type="ECO:0000256" key="1">
    <source>
        <dbReference type="SAM" id="MobiDB-lite"/>
    </source>
</evidence>
<comment type="caution">
    <text evidence="2">The sequence shown here is derived from an EMBL/GenBank/DDBJ whole genome shotgun (WGS) entry which is preliminary data.</text>
</comment>
<evidence type="ECO:0000313" key="3">
    <source>
        <dbReference type="Proteomes" id="UP000838756"/>
    </source>
</evidence>
<reference evidence="2" key="1">
    <citation type="submission" date="2022-03" db="EMBL/GenBank/DDBJ databases">
        <authorList>
            <person name="Lindestad O."/>
        </authorList>
    </citation>
    <scope>NUCLEOTIDE SEQUENCE</scope>
</reference>
<dbReference type="Proteomes" id="UP000838756">
    <property type="component" value="Unassembled WGS sequence"/>
</dbReference>
<evidence type="ECO:0000313" key="2">
    <source>
        <dbReference type="EMBL" id="CAH2208825.1"/>
    </source>
</evidence>
<protein>
    <submittedName>
        <fullName evidence="2">Jg5575 protein</fullName>
    </submittedName>
</protein>
<organism evidence="2 3">
    <name type="scientific">Pararge aegeria aegeria</name>
    <dbReference type="NCBI Taxonomy" id="348720"/>
    <lineage>
        <taxon>Eukaryota</taxon>
        <taxon>Metazoa</taxon>
        <taxon>Ecdysozoa</taxon>
        <taxon>Arthropoda</taxon>
        <taxon>Hexapoda</taxon>
        <taxon>Insecta</taxon>
        <taxon>Pterygota</taxon>
        <taxon>Neoptera</taxon>
        <taxon>Endopterygota</taxon>
        <taxon>Lepidoptera</taxon>
        <taxon>Glossata</taxon>
        <taxon>Ditrysia</taxon>
        <taxon>Papilionoidea</taxon>
        <taxon>Nymphalidae</taxon>
        <taxon>Satyrinae</taxon>
        <taxon>Satyrini</taxon>
        <taxon>Parargina</taxon>
        <taxon>Pararge</taxon>
    </lineage>
</organism>
<dbReference type="AlphaFoldDB" id="A0A8S4QKD3"/>
<name>A0A8S4QKD3_9NEOP</name>
<sequence length="93" mass="10376">MRVKEMDNEMTANGRTEHGGMCAIRADITLLAGTLAAGNTAPRHKVTAGKNRPQTNTAAELGRVQRDRHKGVRLTRRDYEVYFTVINLVCLYC</sequence>
<proteinExistence type="predicted"/>
<keyword evidence="3" id="KW-1185">Reference proteome</keyword>
<dbReference type="EMBL" id="CAKXAJ010004607">
    <property type="protein sequence ID" value="CAH2208825.1"/>
    <property type="molecule type" value="Genomic_DNA"/>
</dbReference>
<gene>
    <name evidence="2" type="primary">jg5575</name>
    <name evidence="2" type="ORF">PAEG_LOCUS1333</name>
</gene>